<dbReference type="EMBL" id="JACRAF010000037">
    <property type="protein sequence ID" value="MBI4922750.1"/>
    <property type="molecule type" value="Genomic_DNA"/>
</dbReference>
<evidence type="ECO:0000313" key="3">
    <source>
        <dbReference type="Proteomes" id="UP000782610"/>
    </source>
</evidence>
<reference evidence="2" key="1">
    <citation type="submission" date="2020-07" db="EMBL/GenBank/DDBJ databases">
        <title>Huge and variable diversity of episymbiotic CPR bacteria and DPANN archaea in groundwater ecosystems.</title>
        <authorList>
            <person name="He C.Y."/>
            <person name="Keren R."/>
            <person name="Whittaker M."/>
            <person name="Farag I.F."/>
            <person name="Doudna J."/>
            <person name="Cate J.H.D."/>
            <person name="Banfield J.F."/>
        </authorList>
    </citation>
    <scope>NUCLEOTIDE SEQUENCE</scope>
    <source>
        <strain evidence="2">NC_groundwater_1586_Pr3_B-0.1um_66_15</strain>
    </source>
</reference>
<proteinExistence type="predicted"/>
<dbReference type="Proteomes" id="UP000782610">
    <property type="component" value="Unassembled WGS sequence"/>
</dbReference>
<sequence length="120" mass="12868">MKFRRSNDRTVILVAVEIATLMPAAVRSIVGQQCGDTAGLGRRANGQRRRGQNGFGSVDPPVERADHGVSASLGHSPISTQPRPWLVLPHDPAQIGGTAIRAANRPRILVQVLHDSPLIL</sequence>
<gene>
    <name evidence="2" type="ORF">HY834_13465</name>
</gene>
<organism evidence="2 3">
    <name type="scientific">Devosia nanyangense</name>
    <dbReference type="NCBI Taxonomy" id="1228055"/>
    <lineage>
        <taxon>Bacteria</taxon>
        <taxon>Pseudomonadati</taxon>
        <taxon>Pseudomonadota</taxon>
        <taxon>Alphaproteobacteria</taxon>
        <taxon>Hyphomicrobiales</taxon>
        <taxon>Devosiaceae</taxon>
        <taxon>Devosia</taxon>
    </lineage>
</organism>
<evidence type="ECO:0000256" key="1">
    <source>
        <dbReference type="SAM" id="MobiDB-lite"/>
    </source>
</evidence>
<dbReference type="AlphaFoldDB" id="A0A933L5N3"/>
<accession>A0A933L5N3</accession>
<feature type="region of interest" description="Disordered" evidence="1">
    <location>
        <begin position="39"/>
        <end position="85"/>
    </location>
</feature>
<evidence type="ECO:0000313" key="2">
    <source>
        <dbReference type="EMBL" id="MBI4922750.1"/>
    </source>
</evidence>
<comment type="caution">
    <text evidence="2">The sequence shown here is derived from an EMBL/GenBank/DDBJ whole genome shotgun (WGS) entry which is preliminary data.</text>
</comment>
<name>A0A933L5N3_9HYPH</name>
<protein>
    <submittedName>
        <fullName evidence="2">Uncharacterized protein</fullName>
    </submittedName>
</protein>